<dbReference type="SUPFAM" id="SSF53474">
    <property type="entry name" value="alpha/beta-Hydrolases"/>
    <property type="match status" value="1"/>
</dbReference>
<feature type="region of interest" description="Disordered" evidence="3">
    <location>
        <begin position="518"/>
        <end position="538"/>
    </location>
</feature>
<dbReference type="GO" id="GO:0008239">
    <property type="term" value="F:dipeptidyl-peptidase activity"/>
    <property type="evidence" value="ECO:0007669"/>
    <property type="project" value="InterPro"/>
</dbReference>
<keyword evidence="7" id="KW-1185">Reference proteome</keyword>
<dbReference type="Gene3D" id="3.40.50.1820">
    <property type="entry name" value="alpha/beta hydrolase"/>
    <property type="match status" value="2"/>
</dbReference>
<reference evidence="6 7" key="1">
    <citation type="submission" date="2019-02" db="EMBL/GenBank/DDBJ databases">
        <authorList>
            <person name="Khodamoradi S."/>
            <person name="Hahnke R.L."/>
            <person name="Kaempfer P."/>
            <person name="Schumann P."/>
            <person name="Rohde M."/>
            <person name="Steinert M."/>
            <person name="Luzhetskyy A."/>
            <person name="Wink J."/>
            <person name="Ruckert C."/>
        </authorList>
    </citation>
    <scope>NUCLEOTIDE SEQUENCE [LARGE SCALE GENOMIC DNA]</scope>
    <source>
        <strain evidence="6 7">M2</strain>
    </source>
</reference>
<feature type="chain" id="PRO_5020544367" evidence="4">
    <location>
        <begin position="28"/>
        <end position="538"/>
    </location>
</feature>
<evidence type="ECO:0000256" key="1">
    <source>
        <dbReference type="ARBA" id="ARBA00008645"/>
    </source>
</evidence>
<keyword evidence="6" id="KW-0031">Aminopeptidase</keyword>
<dbReference type="EMBL" id="CP036455">
    <property type="protein sequence ID" value="QBI52323.1"/>
    <property type="molecule type" value="Genomic_DNA"/>
</dbReference>
<feature type="domain" description="Xaa-Pro dipeptidyl-peptidase C-terminal" evidence="5">
    <location>
        <begin position="301"/>
        <end position="534"/>
    </location>
</feature>
<dbReference type="RefSeq" id="WP_131096891.1">
    <property type="nucleotide sequence ID" value="NZ_CP036455.1"/>
</dbReference>
<sequence precursor="true">MNTPRTLAATALASILLVFCAPLPASAAPGDDTGTGAEIAYRTIPGHGGADLAAMVITPTGYDGPRPLLVMPAAWSTSNLLYVGAAHRLAYESGYQVISYTSRGFWDSGGEVEVAGPEDVADARAVIDWALRETDADPERVGMAGISYGAGISLLTAAADDRVRAVGAMSGWADLAESIYANGTISYQAVELLLTSAKITGRPGDALQEMEEEYRKGNVQPALELSPERSVATKLDALNASGPAIMIGHAWNDGIFPPGHLTDFYSAYSGPKRLMLSAGDHATREAFGAFGLPNETWESLTRWFNHHLRGIDNGIAAEDPVRVEPNNGDGWTSYPDWDAVSAAETTLHLGEPERSWSDWRYTGGLEAEPSTGWDYRVRSGIGTTAESGTLLLRGALQQFADIPTGVALPLVDRRRAGVWTGEPYTGGVRISGSPRAHLTVTPTDAEQSLYVYLYAVNKHGTGSLVTHKPYTLRDAEPGQPTSVDVELEPVVWDVPDGHRLALVVDTRDARYTDESDLGERVSFGSPESDPSRLIVPTA</sequence>
<dbReference type="AlphaFoldDB" id="A0A4P6PW75"/>
<dbReference type="NCBIfam" id="TIGR00976">
    <property type="entry name" value="CocE_NonD"/>
    <property type="match status" value="1"/>
</dbReference>
<evidence type="ECO:0000313" key="7">
    <source>
        <dbReference type="Proteomes" id="UP000292235"/>
    </source>
</evidence>
<dbReference type="Pfam" id="PF08530">
    <property type="entry name" value="PepX_C"/>
    <property type="match status" value="1"/>
</dbReference>
<dbReference type="Pfam" id="PF02129">
    <property type="entry name" value="Peptidase_S15"/>
    <property type="match status" value="1"/>
</dbReference>
<dbReference type="SUPFAM" id="SSF49785">
    <property type="entry name" value="Galactose-binding domain-like"/>
    <property type="match status" value="1"/>
</dbReference>
<dbReference type="InterPro" id="IPR050261">
    <property type="entry name" value="FrsA_esterase"/>
</dbReference>
<keyword evidence="6" id="KW-0645">Protease</keyword>
<evidence type="ECO:0000313" key="6">
    <source>
        <dbReference type="EMBL" id="QBI52323.1"/>
    </source>
</evidence>
<dbReference type="PANTHER" id="PTHR22946">
    <property type="entry name" value="DIENELACTONE HYDROLASE DOMAIN-CONTAINING PROTEIN-RELATED"/>
    <property type="match status" value="1"/>
</dbReference>
<dbReference type="InterPro" id="IPR029058">
    <property type="entry name" value="AB_hydrolase_fold"/>
</dbReference>
<dbReference type="OrthoDB" id="3276960at2"/>
<proteinExistence type="inferred from homology"/>
<dbReference type="Proteomes" id="UP000292235">
    <property type="component" value="Chromosome"/>
</dbReference>
<keyword evidence="2" id="KW-0378">Hydrolase</keyword>
<dbReference type="GO" id="GO:0004177">
    <property type="term" value="F:aminopeptidase activity"/>
    <property type="evidence" value="ECO:0007669"/>
    <property type="project" value="UniProtKB-KW"/>
</dbReference>
<accession>A0A4P6PW75</accession>
<feature type="signal peptide" evidence="4">
    <location>
        <begin position="1"/>
        <end position="27"/>
    </location>
</feature>
<evidence type="ECO:0000259" key="5">
    <source>
        <dbReference type="SMART" id="SM00939"/>
    </source>
</evidence>
<protein>
    <submittedName>
        <fullName evidence="6">X-prolyl-dipeptidyl aminopeptidase</fullName>
    </submittedName>
</protein>
<dbReference type="GO" id="GO:0052689">
    <property type="term" value="F:carboxylic ester hydrolase activity"/>
    <property type="evidence" value="ECO:0007669"/>
    <property type="project" value="UniProtKB-ARBA"/>
</dbReference>
<keyword evidence="4" id="KW-0732">Signal</keyword>
<dbReference type="InterPro" id="IPR013736">
    <property type="entry name" value="Xaa-Pro_dipept_C"/>
</dbReference>
<evidence type="ECO:0000256" key="4">
    <source>
        <dbReference type="SAM" id="SignalP"/>
    </source>
</evidence>
<comment type="similarity">
    <text evidence="1">Belongs to the AB hydrolase superfamily.</text>
</comment>
<evidence type="ECO:0000256" key="3">
    <source>
        <dbReference type="SAM" id="MobiDB-lite"/>
    </source>
</evidence>
<evidence type="ECO:0000256" key="2">
    <source>
        <dbReference type="ARBA" id="ARBA00022801"/>
    </source>
</evidence>
<dbReference type="InterPro" id="IPR000383">
    <property type="entry name" value="Xaa-Pro-like_dom"/>
</dbReference>
<name>A0A4P6PW75_9ACTN</name>
<dbReference type="KEGG" id="strr:EKD16_02535"/>
<dbReference type="Gene3D" id="2.60.120.260">
    <property type="entry name" value="Galactose-binding domain-like"/>
    <property type="match status" value="1"/>
</dbReference>
<organism evidence="6 7">
    <name type="scientific">Streptomonospora litoralis</name>
    <dbReference type="NCBI Taxonomy" id="2498135"/>
    <lineage>
        <taxon>Bacteria</taxon>
        <taxon>Bacillati</taxon>
        <taxon>Actinomycetota</taxon>
        <taxon>Actinomycetes</taxon>
        <taxon>Streptosporangiales</taxon>
        <taxon>Nocardiopsidaceae</taxon>
        <taxon>Streptomonospora</taxon>
    </lineage>
</organism>
<dbReference type="PANTHER" id="PTHR22946:SF9">
    <property type="entry name" value="POLYKETIDE TRANSFERASE AF380"/>
    <property type="match status" value="1"/>
</dbReference>
<dbReference type="InterPro" id="IPR008979">
    <property type="entry name" value="Galactose-bd-like_sf"/>
</dbReference>
<dbReference type="SMART" id="SM00939">
    <property type="entry name" value="PepX_C"/>
    <property type="match status" value="1"/>
</dbReference>
<gene>
    <name evidence="6" type="ORF">EKD16_02535</name>
</gene>
<dbReference type="InterPro" id="IPR005674">
    <property type="entry name" value="CocE/Ser_esterase"/>
</dbReference>